<dbReference type="AlphaFoldDB" id="A0A6G5QNR0"/>
<name>A0A6G5QNR0_CAMRE</name>
<accession>A0A6G5QNR0</accession>
<dbReference type="Proteomes" id="UP000502377">
    <property type="component" value="Chromosome"/>
</dbReference>
<organism evidence="5 6">
    <name type="scientific">Campylobacter rectus</name>
    <name type="common">Wolinella recta</name>
    <dbReference type="NCBI Taxonomy" id="203"/>
    <lineage>
        <taxon>Bacteria</taxon>
        <taxon>Pseudomonadati</taxon>
        <taxon>Campylobacterota</taxon>
        <taxon>Epsilonproteobacteria</taxon>
        <taxon>Campylobacterales</taxon>
        <taxon>Campylobacteraceae</taxon>
        <taxon>Campylobacter</taxon>
    </lineage>
</organism>
<dbReference type="GO" id="GO:0016020">
    <property type="term" value="C:membrane"/>
    <property type="evidence" value="ECO:0007669"/>
    <property type="project" value="UniProtKB-SubCell"/>
</dbReference>
<keyword evidence="4" id="KW-0472">Membrane</keyword>
<evidence type="ECO:0000256" key="3">
    <source>
        <dbReference type="ARBA" id="ARBA00022989"/>
    </source>
</evidence>
<evidence type="ECO:0000256" key="1">
    <source>
        <dbReference type="ARBA" id="ARBA00004141"/>
    </source>
</evidence>
<evidence type="ECO:0000256" key="4">
    <source>
        <dbReference type="ARBA" id="ARBA00023136"/>
    </source>
</evidence>
<dbReference type="Pfam" id="PF05154">
    <property type="entry name" value="TM2"/>
    <property type="match status" value="1"/>
</dbReference>
<comment type="subcellular location">
    <subcellularLocation>
        <location evidence="1">Membrane</location>
        <topology evidence="1">Multi-pass membrane protein</topology>
    </subcellularLocation>
</comment>
<gene>
    <name evidence="5" type="ORF">CRECT_1636</name>
</gene>
<dbReference type="InterPro" id="IPR007829">
    <property type="entry name" value="TM2"/>
</dbReference>
<evidence type="ECO:0000256" key="2">
    <source>
        <dbReference type="ARBA" id="ARBA00022692"/>
    </source>
</evidence>
<dbReference type="KEGG" id="crx:CRECT_1636"/>
<keyword evidence="2" id="KW-0812">Transmembrane</keyword>
<dbReference type="RefSeq" id="WP_004320823.1">
    <property type="nucleotide sequence ID" value="NZ_CP012543.1"/>
</dbReference>
<protein>
    <submittedName>
        <fullName evidence="5">TM2 domain-containing protein</fullName>
    </submittedName>
</protein>
<sequence>MNSTLLLLKGKISDVNLIELKGRLDRMASVGHYSLDLSPVLSTLKSPGIGLVLGFLFGWLGVDRFYKGDVWLGIFKILLCILPVFLVMGAAQNGNDDLAGFASLIMCAGIVWCIADLFLVYMGIKKDNFKKIMASL</sequence>
<reference evidence="5 6" key="1">
    <citation type="submission" date="2016-07" db="EMBL/GenBank/DDBJ databases">
        <title>Comparative genomics of the Campylobacter concisus group.</title>
        <authorList>
            <person name="Miller W.G."/>
            <person name="Yee E."/>
            <person name="Chapman M.H."/>
            <person name="Huynh S."/>
            <person name="Bono J.L."/>
            <person name="On S.L.W."/>
            <person name="StLeger J."/>
            <person name="Foster G."/>
            <person name="Parker C.T."/>
        </authorList>
    </citation>
    <scope>NUCLEOTIDE SEQUENCE [LARGE SCALE GENOMIC DNA]</scope>
    <source>
        <strain evidence="5 6">ATCC 33238</strain>
    </source>
</reference>
<proteinExistence type="predicted"/>
<evidence type="ECO:0000313" key="5">
    <source>
        <dbReference type="EMBL" id="QCD47271.1"/>
    </source>
</evidence>
<dbReference type="EMBL" id="CP012543">
    <property type="protein sequence ID" value="QCD47271.1"/>
    <property type="molecule type" value="Genomic_DNA"/>
</dbReference>
<evidence type="ECO:0000313" key="6">
    <source>
        <dbReference type="Proteomes" id="UP000502377"/>
    </source>
</evidence>
<keyword evidence="3" id="KW-1133">Transmembrane helix</keyword>